<evidence type="ECO:0000313" key="2">
    <source>
        <dbReference type="EMBL" id="CAD5209709.1"/>
    </source>
</evidence>
<evidence type="ECO:0000256" key="1">
    <source>
        <dbReference type="SAM" id="Phobius"/>
    </source>
</evidence>
<dbReference type="PANTHER" id="PTHR22943:SF248">
    <property type="entry name" value="SEVEN TM RECEPTOR"/>
    <property type="match status" value="1"/>
</dbReference>
<accession>A0A811K2R2</accession>
<keyword evidence="1" id="KW-0812">Transmembrane</keyword>
<keyword evidence="1" id="KW-1133">Transmembrane helix</keyword>
<feature type="transmembrane region" description="Helical" evidence="1">
    <location>
        <begin position="16"/>
        <end position="39"/>
    </location>
</feature>
<protein>
    <recommendedName>
        <fullName evidence="4">G protein-coupled receptor</fullName>
    </recommendedName>
</protein>
<dbReference type="Pfam" id="PF10318">
    <property type="entry name" value="7TM_GPCR_Srh"/>
    <property type="match status" value="1"/>
</dbReference>
<gene>
    <name evidence="2" type="ORF">BOKJ2_LOCUS2823</name>
</gene>
<sequence length="165" mass="18345">MSELPLYIVGNATDPILMIHFSEVFIITGTCYNLILYMLKLTNKILKGDGVQFSENTRLVQKQMTKVLYVQAAYPLVVVLIPTFLFTFAVITGSEVQLLGELSFLLVHTTPALNALSVLILMPSYRNYFLRCVNIRSIRPVTSANDSTMKKSQAMSTVSTTAPMA</sequence>
<keyword evidence="1" id="KW-0472">Membrane</keyword>
<dbReference type="EMBL" id="CAJFDH010000002">
    <property type="protein sequence ID" value="CAD5209709.1"/>
    <property type="molecule type" value="Genomic_DNA"/>
</dbReference>
<proteinExistence type="predicted"/>
<dbReference type="PANTHER" id="PTHR22943">
    <property type="entry name" value="7-TRANSMEMBRANE DOMAIN RECEPTOR C.ELEGANS"/>
    <property type="match status" value="1"/>
</dbReference>
<organism evidence="2 3">
    <name type="scientific">Bursaphelenchus okinawaensis</name>
    <dbReference type="NCBI Taxonomy" id="465554"/>
    <lineage>
        <taxon>Eukaryota</taxon>
        <taxon>Metazoa</taxon>
        <taxon>Ecdysozoa</taxon>
        <taxon>Nematoda</taxon>
        <taxon>Chromadorea</taxon>
        <taxon>Rhabditida</taxon>
        <taxon>Tylenchina</taxon>
        <taxon>Tylenchomorpha</taxon>
        <taxon>Aphelenchoidea</taxon>
        <taxon>Aphelenchoididae</taxon>
        <taxon>Bursaphelenchus</taxon>
    </lineage>
</organism>
<dbReference type="SUPFAM" id="SSF81321">
    <property type="entry name" value="Family A G protein-coupled receptor-like"/>
    <property type="match status" value="1"/>
</dbReference>
<feature type="transmembrane region" description="Helical" evidence="1">
    <location>
        <begin position="103"/>
        <end position="121"/>
    </location>
</feature>
<evidence type="ECO:0008006" key="4">
    <source>
        <dbReference type="Google" id="ProtNLM"/>
    </source>
</evidence>
<dbReference type="AlphaFoldDB" id="A0A811K2R2"/>
<dbReference type="InterPro" id="IPR019422">
    <property type="entry name" value="7TM_GPCR_serpentine_rcpt_Srh"/>
</dbReference>
<dbReference type="Proteomes" id="UP000614601">
    <property type="component" value="Unassembled WGS sequence"/>
</dbReference>
<dbReference type="OrthoDB" id="5869258at2759"/>
<evidence type="ECO:0000313" key="3">
    <source>
        <dbReference type="Proteomes" id="UP000614601"/>
    </source>
</evidence>
<name>A0A811K2R2_9BILA</name>
<reference evidence="2" key="1">
    <citation type="submission" date="2020-09" db="EMBL/GenBank/DDBJ databases">
        <authorList>
            <person name="Kikuchi T."/>
        </authorList>
    </citation>
    <scope>NUCLEOTIDE SEQUENCE</scope>
    <source>
        <strain evidence="2">SH1</strain>
    </source>
</reference>
<dbReference type="EMBL" id="CAJFCW020000002">
    <property type="protein sequence ID" value="CAG9089906.1"/>
    <property type="molecule type" value="Genomic_DNA"/>
</dbReference>
<comment type="caution">
    <text evidence="2">The sequence shown here is derived from an EMBL/GenBank/DDBJ whole genome shotgun (WGS) entry which is preliminary data.</text>
</comment>
<dbReference type="Proteomes" id="UP000783686">
    <property type="component" value="Unassembled WGS sequence"/>
</dbReference>
<keyword evidence="3" id="KW-1185">Reference proteome</keyword>
<feature type="transmembrane region" description="Helical" evidence="1">
    <location>
        <begin position="67"/>
        <end position="91"/>
    </location>
</feature>